<gene>
    <name evidence="9" type="ORF">DXZ20_16245</name>
</gene>
<dbReference type="AlphaFoldDB" id="A0A6M0RM09"/>
<keyword evidence="4" id="KW-0645">Protease</keyword>
<comment type="caution">
    <text evidence="9">The sequence shown here is derived from an EMBL/GenBank/DDBJ whole genome shotgun (WGS) entry which is preliminary data.</text>
</comment>
<evidence type="ECO:0000256" key="3">
    <source>
        <dbReference type="ARBA" id="ARBA00022490"/>
    </source>
</evidence>
<dbReference type="SUPFAM" id="SSF53182">
    <property type="entry name" value="Pyrrolidone carboxyl peptidase (pyroglutamate aminopeptidase)"/>
    <property type="match status" value="1"/>
</dbReference>
<evidence type="ECO:0000313" key="10">
    <source>
        <dbReference type="Proteomes" id="UP000481033"/>
    </source>
</evidence>
<evidence type="ECO:0000256" key="1">
    <source>
        <dbReference type="ARBA" id="ARBA00006641"/>
    </source>
</evidence>
<sequence>MRVLITGFEPNDDGLNASESVVVSLRDNPTQELSQYLHYIDFKIMPGNTNGLRQVVDETLKVVSPDLCIGIGQARGYNRIALERMAKNLRYFVTLDRAGNAPKGEKVVPNAPIAYWNSLLEQDSLVSLLESRNIPARISNDCGTHLCNQIFYHFLHWRETRKSDMKVGFVHIPVLPEQVIKYWAESPFMPMEMTRQALSLIISRQIQMINSKLSAV</sequence>
<keyword evidence="5" id="KW-0378">Hydrolase</keyword>
<evidence type="ECO:0000256" key="5">
    <source>
        <dbReference type="ARBA" id="ARBA00022801"/>
    </source>
</evidence>
<comment type="similarity">
    <text evidence="1">Belongs to the peptidase C15 family.</text>
</comment>
<dbReference type="PANTHER" id="PTHR23402:SF1">
    <property type="entry name" value="PYROGLUTAMYL-PEPTIDASE I"/>
    <property type="match status" value="1"/>
</dbReference>
<protein>
    <recommendedName>
        <fullName evidence="2">Pyrrolidone-carboxylate peptidase</fullName>
    </recommendedName>
    <alternativeName>
        <fullName evidence="7">5-oxoprolyl-peptidase</fullName>
    </alternativeName>
    <alternativeName>
        <fullName evidence="8">Pyroglutamyl-peptidase I</fullName>
    </alternativeName>
</protein>
<reference evidence="9 10" key="1">
    <citation type="journal article" date="2020" name="Microb. Ecol.">
        <title>Ecogenomics of the Marine Benthic Filamentous Cyanobacterium Adonisia.</title>
        <authorList>
            <person name="Walter J.M."/>
            <person name="Coutinho F.H."/>
            <person name="Leomil L."/>
            <person name="Hargreaves P.I."/>
            <person name="Campeao M.E."/>
            <person name="Vieira V.V."/>
            <person name="Silva B.S."/>
            <person name="Fistarol G.O."/>
            <person name="Salomon P.S."/>
            <person name="Sawabe T."/>
            <person name="Mino S."/>
            <person name="Hosokawa M."/>
            <person name="Miyashita H."/>
            <person name="Maruyama F."/>
            <person name="van Verk M.C."/>
            <person name="Dutilh B.E."/>
            <person name="Thompson C.C."/>
            <person name="Thompson F.L."/>
        </authorList>
    </citation>
    <scope>NUCLEOTIDE SEQUENCE [LARGE SCALE GENOMIC DNA]</scope>
    <source>
        <strain evidence="9 10">CCMR0081</strain>
    </source>
</reference>
<dbReference type="GO" id="GO:0006508">
    <property type="term" value="P:proteolysis"/>
    <property type="evidence" value="ECO:0007669"/>
    <property type="project" value="UniProtKB-KW"/>
</dbReference>
<proteinExistence type="inferred from homology"/>
<keyword evidence="6" id="KW-0788">Thiol protease</keyword>
<name>A0A6M0RM09_9CYAN</name>
<evidence type="ECO:0000256" key="6">
    <source>
        <dbReference type="ARBA" id="ARBA00022807"/>
    </source>
</evidence>
<evidence type="ECO:0000256" key="7">
    <source>
        <dbReference type="ARBA" id="ARBA00030836"/>
    </source>
</evidence>
<dbReference type="GO" id="GO:0005829">
    <property type="term" value="C:cytosol"/>
    <property type="evidence" value="ECO:0007669"/>
    <property type="project" value="InterPro"/>
</dbReference>
<dbReference type="PANTHER" id="PTHR23402">
    <property type="entry name" value="PROTEASE FAMILY C15 PYROGLUTAMYL-PEPTIDASE I-RELATED"/>
    <property type="match status" value="1"/>
</dbReference>
<evidence type="ECO:0000313" key="9">
    <source>
        <dbReference type="EMBL" id="NEZ57199.1"/>
    </source>
</evidence>
<evidence type="ECO:0000256" key="2">
    <source>
        <dbReference type="ARBA" id="ARBA00019191"/>
    </source>
</evidence>
<dbReference type="Proteomes" id="UP000481033">
    <property type="component" value="Unassembled WGS sequence"/>
</dbReference>
<accession>A0A6M0RM09</accession>
<dbReference type="Pfam" id="PF01470">
    <property type="entry name" value="Peptidase_C15"/>
    <property type="match status" value="1"/>
</dbReference>
<organism evidence="9 10">
    <name type="scientific">Adonisia turfae CCMR0081</name>
    <dbReference type="NCBI Taxonomy" id="2292702"/>
    <lineage>
        <taxon>Bacteria</taxon>
        <taxon>Bacillati</taxon>
        <taxon>Cyanobacteriota</taxon>
        <taxon>Adonisia</taxon>
        <taxon>Adonisia turfae</taxon>
    </lineage>
</organism>
<keyword evidence="10" id="KW-1185">Reference proteome</keyword>
<dbReference type="PIRSF" id="PIRSF015592">
    <property type="entry name" value="Prld-crbxl_pptds"/>
    <property type="match status" value="1"/>
</dbReference>
<dbReference type="InterPro" id="IPR036440">
    <property type="entry name" value="Peptidase_C15-like_sf"/>
</dbReference>
<evidence type="ECO:0000256" key="4">
    <source>
        <dbReference type="ARBA" id="ARBA00022670"/>
    </source>
</evidence>
<dbReference type="InterPro" id="IPR016125">
    <property type="entry name" value="Peptidase_C15-like"/>
</dbReference>
<dbReference type="Gene3D" id="3.40.630.20">
    <property type="entry name" value="Peptidase C15, pyroglutamyl peptidase I-like"/>
    <property type="match status" value="1"/>
</dbReference>
<keyword evidence="3" id="KW-0963">Cytoplasm</keyword>
<dbReference type="InterPro" id="IPR000816">
    <property type="entry name" value="Peptidase_C15"/>
</dbReference>
<dbReference type="PRINTS" id="PR00706">
    <property type="entry name" value="PYROGLUPTASE"/>
</dbReference>
<dbReference type="GO" id="GO:0016920">
    <property type="term" value="F:pyroglutamyl-peptidase activity"/>
    <property type="evidence" value="ECO:0007669"/>
    <property type="project" value="InterPro"/>
</dbReference>
<dbReference type="CDD" id="cd00501">
    <property type="entry name" value="Peptidase_C15"/>
    <property type="match status" value="1"/>
</dbReference>
<dbReference type="RefSeq" id="WP_163699270.1">
    <property type="nucleotide sequence ID" value="NZ_QXHD01000004.1"/>
</dbReference>
<evidence type="ECO:0000256" key="8">
    <source>
        <dbReference type="ARBA" id="ARBA00031559"/>
    </source>
</evidence>
<dbReference type="EMBL" id="QXHD01000004">
    <property type="protein sequence ID" value="NEZ57199.1"/>
    <property type="molecule type" value="Genomic_DNA"/>
</dbReference>